<dbReference type="Pfam" id="PF00583">
    <property type="entry name" value="Acetyltransf_1"/>
    <property type="match status" value="1"/>
</dbReference>
<keyword evidence="2" id="KW-0472">Membrane</keyword>
<accession>A0A8H7BNU6</accession>
<dbReference type="SUPFAM" id="SSF55729">
    <property type="entry name" value="Acyl-CoA N-acyltransferases (Nat)"/>
    <property type="match status" value="1"/>
</dbReference>
<comment type="caution">
    <text evidence="4">The sequence shown here is derived from an EMBL/GenBank/DDBJ whole genome shotgun (WGS) entry which is preliminary data.</text>
</comment>
<dbReference type="PANTHER" id="PTHR13947:SF37">
    <property type="entry name" value="LD18367P"/>
    <property type="match status" value="1"/>
</dbReference>
<dbReference type="EMBL" id="JABAYA010000068">
    <property type="protein sequence ID" value="KAF7726955.1"/>
    <property type="molecule type" value="Genomic_DNA"/>
</dbReference>
<evidence type="ECO:0000256" key="1">
    <source>
        <dbReference type="ARBA" id="ARBA00022679"/>
    </source>
</evidence>
<feature type="domain" description="N-acetyltransferase" evidence="3">
    <location>
        <begin position="195"/>
        <end position="343"/>
    </location>
</feature>
<feature type="transmembrane region" description="Helical" evidence="2">
    <location>
        <begin position="81"/>
        <end position="104"/>
    </location>
</feature>
<feature type="transmembrane region" description="Helical" evidence="2">
    <location>
        <begin position="55"/>
        <end position="75"/>
    </location>
</feature>
<gene>
    <name evidence="4" type="ORF">EC973_008150</name>
</gene>
<dbReference type="InterPro" id="IPR000182">
    <property type="entry name" value="GNAT_dom"/>
</dbReference>
<keyword evidence="2" id="KW-0812">Transmembrane</keyword>
<dbReference type="PANTHER" id="PTHR13947">
    <property type="entry name" value="GNAT FAMILY N-ACETYLTRANSFERASE"/>
    <property type="match status" value="1"/>
</dbReference>
<dbReference type="GO" id="GO:0008080">
    <property type="term" value="F:N-acetyltransferase activity"/>
    <property type="evidence" value="ECO:0007669"/>
    <property type="project" value="InterPro"/>
</dbReference>
<evidence type="ECO:0000313" key="4">
    <source>
        <dbReference type="EMBL" id="KAF7726955.1"/>
    </source>
</evidence>
<evidence type="ECO:0000256" key="2">
    <source>
        <dbReference type="SAM" id="Phobius"/>
    </source>
</evidence>
<keyword evidence="5" id="KW-1185">Reference proteome</keyword>
<name>A0A8H7BNU6_9FUNG</name>
<reference evidence="4" key="1">
    <citation type="submission" date="2020-01" db="EMBL/GenBank/DDBJ databases">
        <title>Genome Sequencing of Three Apophysomyces-Like Fungal Strains Confirms a Novel Fungal Genus in the Mucoromycota with divergent Burkholderia-like Endosymbiotic Bacteria.</title>
        <authorList>
            <person name="Stajich J.E."/>
            <person name="Macias A.M."/>
            <person name="Carter-House D."/>
            <person name="Lovett B."/>
            <person name="Kasson L.R."/>
            <person name="Berry K."/>
            <person name="Grigoriev I."/>
            <person name="Chang Y."/>
            <person name="Spatafora J."/>
            <person name="Kasson M.T."/>
        </authorList>
    </citation>
    <scope>NUCLEOTIDE SEQUENCE</scope>
    <source>
        <strain evidence="4">NRRL A-21654</strain>
    </source>
</reference>
<evidence type="ECO:0000259" key="3">
    <source>
        <dbReference type="PROSITE" id="PS51186"/>
    </source>
</evidence>
<dbReference type="Proteomes" id="UP000605846">
    <property type="component" value="Unassembled WGS sequence"/>
</dbReference>
<dbReference type="InterPro" id="IPR050769">
    <property type="entry name" value="NAT_camello-type"/>
</dbReference>
<dbReference type="OrthoDB" id="2317955at2759"/>
<dbReference type="PROSITE" id="PS51186">
    <property type="entry name" value="GNAT"/>
    <property type="match status" value="1"/>
</dbReference>
<dbReference type="AlphaFoldDB" id="A0A8H7BNU6"/>
<evidence type="ECO:0000313" key="5">
    <source>
        <dbReference type="Proteomes" id="UP000605846"/>
    </source>
</evidence>
<organism evidence="4 5">
    <name type="scientific">Apophysomyces ossiformis</name>
    <dbReference type="NCBI Taxonomy" id="679940"/>
    <lineage>
        <taxon>Eukaryota</taxon>
        <taxon>Fungi</taxon>
        <taxon>Fungi incertae sedis</taxon>
        <taxon>Mucoromycota</taxon>
        <taxon>Mucoromycotina</taxon>
        <taxon>Mucoromycetes</taxon>
        <taxon>Mucorales</taxon>
        <taxon>Mucorineae</taxon>
        <taxon>Mucoraceae</taxon>
        <taxon>Apophysomyces</taxon>
    </lineage>
</organism>
<dbReference type="CDD" id="cd04301">
    <property type="entry name" value="NAT_SF"/>
    <property type="match status" value="1"/>
</dbReference>
<dbReference type="Gene3D" id="3.40.630.30">
    <property type="match status" value="1"/>
</dbReference>
<keyword evidence="1" id="KW-0808">Transferase</keyword>
<keyword evidence="2" id="KW-1133">Transmembrane helix</keyword>
<dbReference type="InterPro" id="IPR016181">
    <property type="entry name" value="Acyl_CoA_acyltransferase"/>
</dbReference>
<sequence>MSEAQSSSRTEESPKLVLRTYQASDLNYVDHLYYSTYFALVPEGVRRKLWSPLTWAIWFGVYSYLLFIVPVLLSGMDVPSWASLALKIFFTFAWGAVGFAALFVTTDRFEVVEKIERARQNDLSDPEVYYLNWIKREVIVDDEDIKQEKDKSKKRVTFDKDAKPAVEIVRERKPEAEQTPSHFWVLSMEGTPCAMVGLACNREDIMDKRENLMPGWKRLGVAICRRYHLPIPKVFTAQDTTQRNVFAKAHEPNSATLQRLAVRYEFQTCGLSTLLINRAMTWANEHGIERVYAVTDEMMMAAEQILQLRHGFKRIEKRRVGWFGQYEATWVCDVREWMEKNNEKTKPEYKKVSN</sequence>
<proteinExistence type="predicted"/>
<protein>
    <recommendedName>
        <fullName evidence="3">N-acetyltransferase domain-containing protein</fullName>
    </recommendedName>
</protein>